<feature type="transmembrane region" description="Helical" evidence="4">
    <location>
        <begin position="14"/>
        <end position="36"/>
    </location>
</feature>
<dbReference type="GO" id="GO:0003700">
    <property type="term" value="F:DNA-binding transcription factor activity"/>
    <property type="evidence" value="ECO:0007669"/>
    <property type="project" value="InterPro"/>
</dbReference>
<proteinExistence type="predicted"/>
<evidence type="ECO:0000256" key="2">
    <source>
        <dbReference type="ARBA" id="ARBA00023125"/>
    </source>
</evidence>
<keyword evidence="3" id="KW-0804">Transcription</keyword>
<evidence type="ECO:0000313" key="6">
    <source>
        <dbReference type="EMBL" id="ASR46645.1"/>
    </source>
</evidence>
<dbReference type="InterPro" id="IPR018062">
    <property type="entry name" value="HTH_AraC-typ_CS"/>
</dbReference>
<feature type="transmembrane region" description="Helical" evidence="4">
    <location>
        <begin position="311"/>
        <end position="330"/>
    </location>
</feature>
<dbReference type="SMART" id="SM00342">
    <property type="entry name" value="HTH_ARAC"/>
    <property type="match status" value="1"/>
</dbReference>
<reference evidence="6 7" key="1">
    <citation type="submission" date="2017-03" db="EMBL/GenBank/DDBJ databases">
        <title>Complete genome sequence of Paenibacillus Kribbensis producing bioflocculants.</title>
        <authorList>
            <person name="Lee H.-G."/>
            <person name="Oh H.-M."/>
        </authorList>
    </citation>
    <scope>NUCLEOTIDE SEQUENCE [LARGE SCALE GENOMIC DNA]</scope>
    <source>
        <strain evidence="6 7">AM49</strain>
    </source>
</reference>
<dbReference type="PANTHER" id="PTHR43280">
    <property type="entry name" value="ARAC-FAMILY TRANSCRIPTIONAL REGULATOR"/>
    <property type="match status" value="1"/>
</dbReference>
<keyword evidence="1" id="KW-0805">Transcription regulation</keyword>
<dbReference type="PROSITE" id="PS00041">
    <property type="entry name" value="HTH_ARAC_FAMILY_1"/>
    <property type="match status" value="1"/>
</dbReference>
<dbReference type="AlphaFoldDB" id="A0A222WKI0"/>
<accession>A0A222WKI0</accession>
<dbReference type="Pfam" id="PF12833">
    <property type="entry name" value="HTH_18"/>
    <property type="match status" value="1"/>
</dbReference>
<dbReference type="EMBL" id="CP020028">
    <property type="protein sequence ID" value="ASR46645.1"/>
    <property type="molecule type" value="Genomic_DNA"/>
</dbReference>
<organism evidence="6 7">
    <name type="scientific">Paenibacillus kribbensis</name>
    <dbReference type="NCBI Taxonomy" id="172713"/>
    <lineage>
        <taxon>Bacteria</taxon>
        <taxon>Bacillati</taxon>
        <taxon>Bacillota</taxon>
        <taxon>Bacilli</taxon>
        <taxon>Bacillales</taxon>
        <taxon>Paenibacillaceae</taxon>
        <taxon>Paenibacillus</taxon>
    </lineage>
</organism>
<dbReference type="PRINTS" id="PR00032">
    <property type="entry name" value="HTHARAC"/>
</dbReference>
<evidence type="ECO:0000313" key="7">
    <source>
        <dbReference type="Proteomes" id="UP000214666"/>
    </source>
</evidence>
<dbReference type="Proteomes" id="UP000214666">
    <property type="component" value="Chromosome"/>
</dbReference>
<keyword evidence="4" id="KW-1133">Transmembrane helix</keyword>
<protein>
    <submittedName>
        <fullName evidence="6">AraC family transcriptional regulator</fullName>
    </submittedName>
</protein>
<keyword evidence="7" id="KW-1185">Reference proteome</keyword>
<keyword evidence="4" id="KW-0472">Membrane</keyword>
<dbReference type="InterPro" id="IPR018060">
    <property type="entry name" value="HTH_AraC"/>
</dbReference>
<dbReference type="Gene3D" id="1.10.10.60">
    <property type="entry name" value="Homeodomain-like"/>
    <property type="match status" value="2"/>
</dbReference>
<evidence type="ECO:0000259" key="5">
    <source>
        <dbReference type="PROSITE" id="PS01124"/>
    </source>
</evidence>
<dbReference type="InterPro" id="IPR009057">
    <property type="entry name" value="Homeodomain-like_sf"/>
</dbReference>
<dbReference type="KEGG" id="pkb:B4V02_08125"/>
<evidence type="ECO:0000256" key="3">
    <source>
        <dbReference type="ARBA" id="ARBA00023163"/>
    </source>
</evidence>
<dbReference type="GO" id="GO:0043565">
    <property type="term" value="F:sequence-specific DNA binding"/>
    <property type="evidence" value="ECO:0007669"/>
    <property type="project" value="InterPro"/>
</dbReference>
<gene>
    <name evidence="6" type="ORF">B4V02_08125</name>
</gene>
<dbReference type="PANTHER" id="PTHR43280:SF28">
    <property type="entry name" value="HTH-TYPE TRANSCRIPTIONAL ACTIVATOR RHAS"/>
    <property type="match status" value="1"/>
</dbReference>
<name>A0A222WKI0_9BACL</name>
<keyword evidence="4" id="KW-0812">Transmembrane</keyword>
<evidence type="ECO:0000256" key="4">
    <source>
        <dbReference type="SAM" id="Phobius"/>
    </source>
</evidence>
<dbReference type="InterPro" id="IPR020449">
    <property type="entry name" value="Tscrpt_reg_AraC-type_HTH"/>
</dbReference>
<keyword evidence="2" id="KW-0238">DNA-binding</keyword>
<evidence type="ECO:0000256" key="1">
    <source>
        <dbReference type="ARBA" id="ARBA00023015"/>
    </source>
</evidence>
<dbReference type="SUPFAM" id="SSF46689">
    <property type="entry name" value="Homeodomain-like"/>
    <property type="match status" value="1"/>
</dbReference>
<dbReference type="RefSeq" id="WP_094154418.1">
    <property type="nucleotide sequence ID" value="NZ_CP020028.1"/>
</dbReference>
<sequence length="753" mass="86215">MSNFKKHHKLHSKLLISITLCITLTLLVSTTVYYFYYIRVEKEQAFEANHGSLTLRSKEVINMTSIAQSLAFQMYRSSTLSKLLYYPKPNVYDVTAAMTELNNYLNSMPYIESIYVYNPRSGTFYIASSRGQNGLFSKNELVDTDIIRVLDHYQDYKPFTPIPRTYPLLSASDSVAGAEQASTHIAAYTYLCYDAISSNEAMNSAVIVNVSASWMNKEMAESPASGGTAYILDDQSRLLSGATLTEEALNEKEQLWLHTRVKKQETGYFVEDFHGKRSLISYTSPDGLGWQYISVTPYESVIKMASVIRNAMLLIAAIIALAGFVASWLLSKMLYTPIGQIVIHMNSLESEKRNSMYTIRQNILQNIIRGIQLLPGGKEQERLRELGITFQFDKDYRLVLLRIDEYARWQNERGPDLLPYKFAIMNIASEICGQTYRVETVDMDEDSILLMLNILDPAEYTDPVLLETLLRQIREACFEYLKLSVSLTYSAITSQPDRLHLLYRQVQEASMHRFFRGHGCIINAQNTTDEDVQNTYVYPADKEKKMLDTLLSGHTEDAHSMLKDLLMQMEEYPFSTVKVAISRLIMSVNNAVRHMSERNGFAVESNPELPSPDRLETAVDLIEHYQLVFDHVRSSLADKRNTKQERLVRQVNERIEQAYADPDFCLNQIAEELDMSPIYVSRLYKQQTMSTIVDVIHQLRIRKACELLEQTDWSVADVAEQTGFASSSYFHRMFKRSLGVTPTDFRRSKANAQ</sequence>
<feature type="domain" description="HTH araC/xylS-type" evidence="5">
    <location>
        <begin position="645"/>
        <end position="748"/>
    </location>
</feature>
<dbReference type="PROSITE" id="PS01124">
    <property type="entry name" value="HTH_ARAC_FAMILY_2"/>
    <property type="match status" value="1"/>
</dbReference>
<dbReference type="STRING" id="172713.GCA_001705305_05023"/>
<dbReference type="OrthoDB" id="2503690at2"/>